<name>A0A0L6UNK1_9BASI</name>
<dbReference type="VEuPathDB" id="FungiDB:VP01_4595g1"/>
<dbReference type="Pfam" id="PF22936">
    <property type="entry name" value="Pol_BBD"/>
    <property type="match status" value="1"/>
</dbReference>
<feature type="non-terminal residue" evidence="2">
    <location>
        <position position="325"/>
    </location>
</feature>
<reference evidence="2 3" key="1">
    <citation type="submission" date="2015-08" db="EMBL/GenBank/DDBJ databases">
        <title>Next Generation Sequencing and Analysis of the Genome of Puccinia sorghi L Schw, the Causal Agent of Maize Common Rust.</title>
        <authorList>
            <person name="Rochi L."/>
            <person name="Burguener G."/>
            <person name="Darino M."/>
            <person name="Turjanski A."/>
            <person name="Kreff E."/>
            <person name="Dieguez M.J."/>
            <person name="Sacco F."/>
        </authorList>
    </citation>
    <scope>NUCLEOTIDE SEQUENCE [LARGE SCALE GENOMIC DNA]</scope>
    <source>
        <strain evidence="2 3">RO10H11247</strain>
    </source>
</reference>
<dbReference type="InterPro" id="IPR054722">
    <property type="entry name" value="PolX-like_BBD"/>
</dbReference>
<accession>A0A0L6UNK1</accession>
<evidence type="ECO:0000313" key="3">
    <source>
        <dbReference type="Proteomes" id="UP000037035"/>
    </source>
</evidence>
<gene>
    <name evidence="2" type="ORF">VP01_4595g1</name>
</gene>
<dbReference type="Proteomes" id="UP000037035">
    <property type="component" value="Unassembled WGS sequence"/>
</dbReference>
<protein>
    <recommendedName>
        <fullName evidence="1">Retrovirus-related Pol polyprotein from transposon TNT 1-94-like beta-barrel domain-containing protein</fullName>
    </recommendedName>
</protein>
<comment type="caution">
    <text evidence="2">The sequence shown here is derived from an EMBL/GenBank/DDBJ whole genome shotgun (WGS) entry which is preliminary data.</text>
</comment>
<evidence type="ECO:0000313" key="2">
    <source>
        <dbReference type="EMBL" id="KNZ50114.1"/>
    </source>
</evidence>
<dbReference type="OrthoDB" id="2504515at2759"/>
<feature type="domain" description="Retrovirus-related Pol polyprotein from transposon TNT 1-94-like beta-barrel" evidence="1">
    <location>
        <begin position="205"/>
        <end position="277"/>
    </location>
</feature>
<organism evidence="2 3">
    <name type="scientific">Puccinia sorghi</name>
    <dbReference type="NCBI Taxonomy" id="27349"/>
    <lineage>
        <taxon>Eukaryota</taxon>
        <taxon>Fungi</taxon>
        <taxon>Dikarya</taxon>
        <taxon>Basidiomycota</taxon>
        <taxon>Pucciniomycotina</taxon>
        <taxon>Pucciniomycetes</taxon>
        <taxon>Pucciniales</taxon>
        <taxon>Pucciniaceae</taxon>
        <taxon>Puccinia</taxon>
    </lineage>
</organism>
<dbReference type="AlphaFoldDB" id="A0A0L6UNK1"/>
<keyword evidence="3" id="KW-1185">Reference proteome</keyword>
<evidence type="ECO:0000259" key="1">
    <source>
        <dbReference type="Pfam" id="PF22936"/>
    </source>
</evidence>
<sequence>MTSKSSAKNSIPILTETKFAVWKTQTLAQPRTLWKLLTDHFESSSADNQARVFQSFYMILVRLVIGIPKKDHIHKHLLAEKIVGKVPDDFISSKDLLFTKQPLTLKVVKEHILSKIRSLGTSSNSIVVKDESAMAAVTKYCENGKHNPSNLHSKDKCWQLNPDLNRKKKKEGKKQAKVVVNDESDNETVASKGAFLSIKKQQAFSYHLFTRKEYFKNDKSINSSYIKIADGKSIKVEVSGFVYVDNGKGARIKLKALHVPWVVHPLVSLGRLFCKGCFIQKPQGNTNPDETKFVVVDLHSDTELFTGKVDGNVLILNGVERKTVS</sequence>
<proteinExistence type="predicted"/>
<dbReference type="EMBL" id="LAVV01009718">
    <property type="protein sequence ID" value="KNZ50114.1"/>
    <property type="molecule type" value="Genomic_DNA"/>
</dbReference>